<dbReference type="CDD" id="cd00156">
    <property type="entry name" value="REC"/>
    <property type="match status" value="1"/>
</dbReference>
<dbReference type="Pfam" id="PF00989">
    <property type="entry name" value="PAS"/>
    <property type="match status" value="1"/>
</dbReference>
<dbReference type="InterPro" id="IPR001789">
    <property type="entry name" value="Sig_transdc_resp-reg_receiver"/>
</dbReference>
<feature type="domain" description="PAS" evidence="10">
    <location>
        <begin position="300"/>
        <end position="344"/>
    </location>
</feature>
<evidence type="ECO:0000256" key="1">
    <source>
        <dbReference type="ARBA" id="ARBA00000085"/>
    </source>
</evidence>
<dbReference type="AlphaFoldDB" id="A0A8J8CDZ3"/>
<dbReference type="InterPro" id="IPR005467">
    <property type="entry name" value="His_kinase_dom"/>
</dbReference>
<dbReference type="SMART" id="SM00091">
    <property type="entry name" value="PAS"/>
    <property type="match status" value="3"/>
</dbReference>
<feature type="domain" description="PAS" evidence="10">
    <location>
        <begin position="574"/>
        <end position="644"/>
    </location>
</feature>
<dbReference type="InterPro" id="IPR036890">
    <property type="entry name" value="HATPase_C_sf"/>
</dbReference>
<dbReference type="GO" id="GO:0004673">
    <property type="term" value="F:protein histidine kinase activity"/>
    <property type="evidence" value="ECO:0007669"/>
    <property type="project" value="UniProtKB-EC"/>
</dbReference>
<feature type="domain" description="PAC" evidence="11">
    <location>
        <begin position="376"/>
        <end position="429"/>
    </location>
</feature>
<dbReference type="EC" id="2.7.13.3" evidence="2"/>
<keyword evidence="4" id="KW-0808">Transferase</keyword>
<dbReference type="CDD" id="cd00075">
    <property type="entry name" value="HATPase"/>
    <property type="match status" value="1"/>
</dbReference>
<dbReference type="PROSITE" id="PS50112">
    <property type="entry name" value="PAS"/>
    <property type="match status" value="2"/>
</dbReference>
<proteinExistence type="predicted"/>
<dbReference type="InterPro" id="IPR003018">
    <property type="entry name" value="GAF"/>
</dbReference>
<dbReference type="SUPFAM" id="SSF55874">
    <property type="entry name" value="ATPase domain of HSP90 chaperone/DNA topoisomerase II/histidine kinase"/>
    <property type="match status" value="1"/>
</dbReference>
<dbReference type="Pfam" id="PF13426">
    <property type="entry name" value="PAS_9"/>
    <property type="match status" value="1"/>
</dbReference>
<keyword evidence="3 6" id="KW-0597">Phosphoprotein</keyword>
<dbReference type="InterPro" id="IPR035965">
    <property type="entry name" value="PAS-like_dom_sf"/>
</dbReference>
<dbReference type="PANTHER" id="PTHR43304">
    <property type="entry name" value="PHYTOCHROME-LIKE PROTEIN CPH1"/>
    <property type="match status" value="1"/>
</dbReference>
<dbReference type="SMART" id="SM00387">
    <property type="entry name" value="HATPase_c"/>
    <property type="match status" value="1"/>
</dbReference>
<feature type="domain" description="Histidine kinase" evidence="8">
    <location>
        <begin position="832"/>
        <end position="1036"/>
    </location>
</feature>
<dbReference type="InterPro" id="IPR001610">
    <property type="entry name" value="PAC"/>
</dbReference>
<dbReference type="InterPro" id="IPR013656">
    <property type="entry name" value="PAS_4"/>
</dbReference>
<dbReference type="CDD" id="cd00130">
    <property type="entry name" value="PAS"/>
    <property type="match status" value="3"/>
</dbReference>
<dbReference type="RefSeq" id="WP_220589315.1">
    <property type="nucleotide sequence ID" value="NZ_RKLQ01000002.1"/>
</dbReference>
<dbReference type="InterPro" id="IPR029016">
    <property type="entry name" value="GAF-like_dom_sf"/>
</dbReference>
<comment type="catalytic activity">
    <reaction evidence="1">
        <text>ATP + protein L-histidine = ADP + protein N-phospho-L-histidine.</text>
        <dbReference type="EC" id="2.7.13.3"/>
    </reaction>
</comment>
<organism evidence="12 13">
    <name type="scientific">Haloarcula salinisoli</name>
    <dbReference type="NCBI Taxonomy" id="2487746"/>
    <lineage>
        <taxon>Archaea</taxon>
        <taxon>Methanobacteriati</taxon>
        <taxon>Methanobacteriota</taxon>
        <taxon>Stenosarchaea group</taxon>
        <taxon>Halobacteria</taxon>
        <taxon>Halobacteriales</taxon>
        <taxon>Haloarculaceae</taxon>
        <taxon>Haloarcula</taxon>
    </lineage>
</organism>
<evidence type="ECO:0000313" key="13">
    <source>
        <dbReference type="Proteomes" id="UP000783863"/>
    </source>
</evidence>
<dbReference type="Gene3D" id="3.40.50.2300">
    <property type="match status" value="1"/>
</dbReference>
<evidence type="ECO:0000256" key="6">
    <source>
        <dbReference type="PROSITE-ProRule" id="PRU00169"/>
    </source>
</evidence>
<dbReference type="SMART" id="SM00065">
    <property type="entry name" value="GAF"/>
    <property type="match status" value="2"/>
</dbReference>
<dbReference type="Pfam" id="PF13185">
    <property type="entry name" value="GAF_2"/>
    <property type="match status" value="1"/>
</dbReference>
<feature type="domain" description="PAC" evidence="11">
    <location>
        <begin position="649"/>
        <end position="699"/>
    </location>
</feature>
<feature type="region of interest" description="Disordered" evidence="7">
    <location>
        <begin position="12"/>
        <end position="36"/>
    </location>
</feature>
<evidence type="ECO:0000256" key="2">
    <source>
        <dbReference type="ARBA" id="ARBA00012438"/>
    </source>
</evidence>
<keyword evidence="13" id="KW-1185">Reference proteome</keyword>
<feature type="domain" description="PAC" evidence="11">
    <location>
        <begin position="776"/>
        <end position="828"/>
    </location>
</feature>
<evidence type="ECO:0000259" key="10">
    <source>
        <dbReference type="PROSITE" id="PS50112"/>
    </source>
</evidence>
<evidence type="ECO:0000259" key="8">
    <source>
        <dbReference type="PROSITE" id="PS50109"/>
    </source>
</evidence>
<dbReference type="SUPFAM" id="SSF55781">
    <property type="entry name" value="GAF domain-like"/>
    <property type="match status" value="2"/>
</dbReference>
<dbReference type="InterPro" id="IPR004358">
    <property type="entry name" value="Sig_transdc_His_kin-like_C"/>
</dbReference>
<evidence type="ECO:0000259" key="9">
    <source>
        <dbReference type="PROSITE" id="PS50110"/>
    </source>
</evidence>
<sequence length="1037" mass="114987">MSEQAVILHVRPDSAADGGVSQPLSDRTNRPVRTASSPAEALEVLAATGVAAAVCDHAPEDGLDGLAVLDAIRGDYPELPVLLCTHEPDGRVAAEATRLDVTEYVPRSEVEPADRVRELVREDSGRALAGTRERELERNNEYLQRLTTLASVEPHTDDEIIERVLELGADRLDLSLGYLSRIEGSNYEVVSVVGDHDVIEAGTTTELANTYCRRIADGPDSFGVTDAVAEGLEDDAAYQMSGLACYLGGKVVVNGELYGTLCFADEEPRSEPFSESEQTFTKLLAEWTSRELERRQRSATLEQYENVIEAVDDGIYALDETGHFELVNDAMTELTGYSESALLGAHTSHIKSDEVVQRAESIVREMIFDEREGDEETFDLAIQRADGSAFPAEDHMTLLWDDDGEWFEGTAGIIRDITAQKERDQRLSGLLDTTRSLMQAHTAEAVAETVVAAAESELGFDLNLVRLYDEETDTLDPVAGTNRMPDRPVYDADEAYPGEAYQRGETVRVEDFADVENYDDRDANAAMYVPLDDHGVLSVATYDQEQFSDADVSVAEILASNAAAALDRVEREQDLLRYETVMENVRDMVYVLDDDGQFQLVTEPLADWLGYERTDLYGRHPRAVLDDESVAAFARQIRELRETDGGGTVRMETTLYTADGEGRPVEIEVSLIDEAGFRGTAGVVRDRTELEQTREELRDERDRFSYLFNNLPDAVVETEFTEDTPLVRSVNPAFTEVFGLDRRTVLDGDLNEYILPPSDDAHREADRLDERGADGETVQAEIRRRTADGFRDFLFRGVPYRRDDGRVWSFGIYTDITDQKERERRLEVLNRVLRHNLRNDLTVVLGLADELYERTDDETFRSLLERLLGKAEQIASLSDRAREIERSVRRDDADTAPLDVTELVDGVATRYAQQYDASVDISVPEMAVMAGDGRLEQVVGELLENSVEHAGEAPAVSVDVDPSPETVSVTVTDDGPGIPDHELDVLTGSEPITQLSHGSGLGLWLVIWVTESYGGTVRFENTADGASVTLTLPRTDS</sequence>
<accession>A0A8J8CDZ3</accession>
<dbReference type="NCBIfam" id="TIGR00229">
    <property type="entry name" value="sensory_box"/>
    <property type="match status" value="3"/>
</dbReference>
<dbReference type="Pfam" id="PF02518">
    <property type="entry name" value="HATPase_c"/>
    <property type="match status" value="1"/>
</dbReference>
<evidence type="ECO:0000256" key="3">
    <source>
        <dbReference type="ARBA" id="ARBA00022553"/>
    </source>
</evidence>
<dbReference type="InterPro" id="IPR052162">
    <property type="entry name" value="Sensor_kinase/Photoreceptor"/>
</dbReference>
<dbReference type="PROSITE" id="PS50113">
    <property type="entry name" value="PAC"/>
    <property type="match status" value="3"/>
</dbReference>
<dbReference type="GO" id="GO:0000160">
    <property type="term" value="P:phosphorelay signal transduction system"/>
    <property type="evidence" value="ECO:0007669"/>
    <property type="project" value="InterPro"/>
</dbReference>
<dbReference type="PANTHER" id="PTHR43304:SF1">
    <property type="entry name" value="PAC DOMAIN-CONTAINING PROTEIN"/>
    <property type="match status" value="1"/>
</dbReference>
<reference evidence="12" key="1">
    <citation type="submission" date="2021-06" db="EMBL/GenBank/DDBJ databases">
        <title>Halomicroarcula sp. F24A a new haloarchaeum isolated from saline soil.</title>
        <authorList>
            <person name="Duran-Viseras A."/>
            <person name="Sanchez-Porro C."/>
            <person name="Ventosa A."/>
        </authorList>
    </citation>
    <scope>NUCLEOTIDE SEQUENCE</scope>
    <source>
        <strain evidence="12">F24A</strain>
    </source>
</reference>
<dbReference type="Proteomes" id="UP000783863">
    <property type="component" value="Unassembled WGS sequence"/>
</dbReference>
<evidence type="ECO:0000259" key="11">
    <source>
        <dbReference type="PROSITE" id="PS50113"/>
    </source>
</evidence>
<name>A0A8J8CDZ3_9EURY</name>
<dbReference type="InterPro" id="IPR000014">
    <property type="entry name" value="PAS"/>
</dbReference>
<dbReference type="SUPFAM" id="SSF55785">
    <property type="entry name" value="PYP-like sensor domain (PAS domain)"/>
    <property type="match status" value="3"/>
</dbReference>
<dbReference type="InterPro" id="IPR013767">
    <property type="entry name" value="PAS_fold"/>
</dbReference>
<dbReference type="SMART" id="SM00086">
    <property type="entry name" value="PAC"/>
    <property type="match status" value="3"/>
</dbReference>
<evidence type="ECO:0000256" key="7">
    <source>
        <dbReference type="SAM" id="MobiDB-lite"/>
    </source>
</evidence>
<keyword evidence="5" id="KW-0418">Kinase</keyword>
<dbReference type="InterPro" id="IPR000700">
    <property type="entry name" value="PAS-assoc_C"/>
</dbReference>
<dbReference type="Gene3D" id="3.30.565.10">
    <property type="entry name" value="Histidine kinase-like ATPase, C-terminal domain"/>
    <property type="match status" value="1"/>
</dbReference>
<dbReference type="InterPro" id="IPR003594">
    <property type="entry name" value="HATPase_dom"/>
</dbReference>
<dbReference type="Pfam" id="PF08448">
    <property type="entry name" value="PAS_4"/>
    <property type="match status" value="1"/>
</dbReference>
<evidence type="ECO:0000313" key="12">
    <source>
        <dbReference type="EMBL" id="MBX0305125.1"/>
    </source>
</evidence>
<dbReference type="GO" id="GO:0006355">
    <property type="term" value="P:regulation of DNA-templated transcription"/>
    <property type="evidence" value="ECO:0007669"/>
    <property type="project" value="InterPro"/>
</dbReference>
<feature type="modified residue" description="4-aspartylphosphate" evidence="6">
    <location>
        <position position="56"/>
    </location>
</feature>
<gene>
    <name evidence="12" type="ORF">EGD98_15760</name>
</gene>
<dbReference type="SUPFAM" id="SSF52172">
    <property type="entry name" value="CheY-like"/>
    <property type="match status" value="1"/>
</dbReference>
<evidence type="ECO:0000256" key="5">
    <source>
        <dbReference type="ARBA" id="ARBA00022777"/>
    </source>
</evidence>
<dbReference type="PROSITE" id="PS50109">
    <property type="entry name" value="HIS_KIN"/>
    <property type="match status" value="1"/>
</dbReference>
<comment type="caution">
    <text evidence="12">The sequence shown here is derived from an EMBL/GenBank/DDBJ whole genome shotgun (WGS) entry which is preliminary data.</text>
</comment>
<dbReference type="Gene3D" id="3.30.450.40">
    <property type="match status" value="2"/>
</dbReference>
<dbReference type="PRINTS" id="PR00344">
    <property type="entry name" value="BCTRLSENSOR"/>
</dbReference>
<dbReference type="EMBL" id="RKLQ01000002">
    <property type="protein sequence ID" value="MBX0305125.1"/>
    <property type="molecule type" value="Genomic_DNA"/>
</dbReference>
<dbReference type="Gene3D" id="3.30.450.20">
    <property type="entry name" value="PAS domain"/>
    <property type="match status" value="3"/>
</dbReference>
<dbReference type="InterPro" id="IPR011006">
    <property type="entry name" value="CheY-like_superfamily"/>
</dbReference>
<evidence type="ECO:0000256" key="4">
    <source>
        <dbReference type="ARBA" id="ARBA00022679"/>
    </source>
</evidence>
<dbReference type="PROSITE" id="PS50110">
    <property type="entry name" value="RESPONSE_REGULATORY"/>
    <property type="match status" value="1"/>
</dbReference>
<protein>
    <recommendedName>
        <fullName evidence="2">histidine kinase</fullName>
        <ecNumber evidence="2">2.7.13.3</ecNumber>
    </recommendedName>
</protein>
<feature type="domain" description="Response regulatory" evidence="9">
    <location>
        <begin position="6"/>
        <end position="122"/>
    </location>
</feature>